<accession>A0A212K9R9</accession>
<feature type="compositionally biased region" description="Basic and acidic residues" evidence="1">
    <location>
        <begin position="1"/>
        <end position="11"/>
    </location>
</feature>
<feature type="region of interest" description="Disordered" evidence="1">
    <location>
        <begin position="1"/>
        <end position="85"/>
    </location>
</feature>
<evidence type="ECO:0000256" key="1">
    <source>
        <dbReference type="SAM" id="MobiDB-lite"/>
    </source>
</evidence>
<name>A0A212K9R9_9PROT</name>
<dbReference type="EMBL" id="FLUO01000001">
    <property type="protein sequence ID" value="SBW08440.1"/>
    <property type="molecule type" value="Genomic_DNA"/>
</dbReference>
<organism evidence="2">
    <name type="scientific">uncultured Alphaproteobacteria bacterium</name>
    <dbReference type="NCBI Taxonomy" id="91750"/>
    <lineage>
        <taxon>Bacteria</taxon>
        <taxon>Pseudomonadati</taxon>
        <taxon>Pseudomonadota</taxon>
        <taxon>Alphaproteobacteria</taxon>
        <taxon>environmental samples</taxon>
    </lineage>
</organism>
<sequence>MVMELASEHQGRGLRPHPPGPKAPNPFPFSAAKRQSVVASREESIALRAKTKHKGIPGALGPWRGPGAAPREPTGHKETATSSIS</sequence>
<reference evidence="2" key="1">
    <citation type="submission" date="2016-04" db="EMBL/GenBank/DDBJ databases">
        <authorList>
            <person name="Evans L.H."/>
            <person name="Alamgir A."/>
            <person name="Owens N."/>
            <person name="Weber N.D."/>
            <person name="Virtaneva K."/>
            <person name="Barbian K."/>
            <person name="Babar A."/>
            <person name="Rosenke K."/>
        </authorList>
    </citation>
    <scope>NUCLEOTIDE SEQUENCE</scope>
    <source>
        <strain evidence="2">86</strain>
    </source>
</reference>
<proteinExistence type="predicted"/>
<feature type="compositionally biased region" description="Pro residues" evidence="1">
    <location>
        <begin position="16"/>
        <end position="27"/>
    </location>
</feature>
<evidence type="ECO:0000313" key="2">
    <source>
        <dbReference type="EMBL" id="SBW08440.1"/>
    </source>
</evidence>
<dbReference type="AlphaFoldDB" id="A0A212K9R9"/>
<gene>
    <name evidence="2" type="ORF">KL86APRO_12393</name>
</gene>
<protein>
    <submittedName>
        <fullName evidence="2">Uncharacterized protein</fullName>
    </submittedName>
</protein>